<dbReference type="RefSeq" id="WP_319013582.1">
    <property type="nucleotide sequence ID" value="NZ_JAWJZF010000517.1"/>
</dbReference>
<keyword evidence="2" id="KW-1133">Transmembrane helix</keyword>
<evidence type="ECO:0000313" key="3">
    <source>
        <dbReference type="EMBL" id="MDX2297458.1"/>
    </source>
</evidence>
<dbReference type="Proteomes" id="UP001278571">
    <property type="component" value="Unassembled WGS sequence"/>
</dbReference>
<keyword evidence="2" id="KW-0812">Transmembrane</keyword>
<accession>A0ABU4KI42</accession>
<sequence>MSVRHVLAVGAGTVLGRFGFAEPGATRASVEPLAADAYELTAGRLVGTAAALVALVGVVVGALALTRSARRIGDGRGKRGALVSLVAGLLGIVVGVVNLAVADGGPGTGNGVLGGALAVLFGVVAAVLGRLALVRSRRAGPTGPTRPTGRPADRPDDERAFE</sequence>
<protein>
    <submittedName>
        <fullName evidence="3">DUF6223 family protein</fullName>
    </submittedName>
</protein>
<proteinExistence type="predicted"/>
<dbReference type="Pfam" id="PF19733">
    <property type="entry name" value="DUF6223"/>
    <property type="match status" value="1"/>
</dbReference>
<keyword evidence="2" id="KW-0472">Membrane</keyword>
<feature type="transmembrane region" description="Helical" evidence="2">
    <location>
        <begin position="81"/>
        <end position="101"/>
    </location>
</feature>
<evidence type="ECO:0000313" key="4">
    <source>
        <dbReference type="Proteomes" id="UP001278571"/>
    </source>
</evidence>
<dbReference type="InterPro" id="IPR045770">
    <property type="entry name" value="DUF6223"/>
</dbReference>
<feature type="region of interest" description="Disordered" evidence="1">
    <location>
        <begin position="138"/>
        <end position="162"/>
    </location>
</feature>
<evidence type="ECO:0000256" key="2">
    <source>
        <dbReference type="SAM" id="Phobius"/>
    </source>
</evidence>
<feature type="compositionally biased region" description="Low complexity" evidence="1">
    <location>
        <begin position="138"/>
        <end position="150"/>
    </location>
</feature>
<name>A0ABU4KI42_9ACTN</name>
<keyword evidence="4" id="KW-1185">Reference proteome</keyword>
<feature type="compositionally biased region" description="Basic and acidic residues" evidence="1">
    <location>
        <begin position="151"/>
        <end position="162"/>
    </location>
</feature>
<feature type="transmembrane region" description="Helical" evidence="2">
    <location>
        <begin position="45"/>
        <end position="69"/>
    </location>
</feature>
<feature type="transmembrane region" description="Helical" evidence="2">
    <location>
        <begin position="113"/>
        <end position="133"/>
    </location>
</feature>
<dbReference type="EMBL" id="JAWJZF010000517">
    <property type="protein sequence ID" value="MDX2297458.1"/>
    <property type="molecule type" value="Genomic_DNA"/>
</dbReference>
<organism evidence="3 4">
    <name type="scientific">Streptomyces roseolus</name>
    <dbReference type="NCBI Taxonomy" id="67358"/>
    <lineage>
        <taxon>Bacteria</taxon>
        <taxon>Bacillati</taxon>
        <taxon>Actinomycetota</taxon>
        <taxon>Actinomycetes</taxon>
        <taxon>Kitasatosporales</taxon>
        <taxon>Streptomycetaceae</taxon>
        <taxon>Streptomyces</taxon>
    </lineage>
</organism>
<gene>
    <name evidence="3" type="ORF">R2363_35425</name>
</gene>
<comment type="caution">
    <text evidence="3">The sequence shown here is derived from an EMBL/GenBank/DDBJ whole genome shotgun (WGS) entry which is preliminary data.</text>
</comment>
<evidence type="ECO:0000256" key="1">
    <source>
        <dbReference type="SAM" id="MobiDB-lite"/>
    </source>
</evidence>
<reference evidence="3 4" key="1">
    <citation type="submission" date="2023-10" db="EMBL/GenBank/DDBJ databases">
        <authorList>
            <person name="Wang X.X."/>
        </authorList>
    </citation>
    <scope>NUCLEOTIDE SEQUENCE [LARGE SCALE GENOMIC DNA]</scope>
    <source>
        <strain evidence="3 4">NBRC 12816</strain>
    </source>
</reference>